<dbReference type="SUPFAM" id="SSF89392">
    <property type="entry name" value="Prokaryotic lipoproteins and lipoprotein localization factors"/>
    <property type="match status" value="1"/>
</dbReference>
<dbReference type="PANTHER" id="PTHR35869">
    <property type="entry name" value="OUTER-MEMBRANE LIPOPROTEIN CARRIER PROTEIN"/>
    <property type="match status" value="1"/>
</dbReference>
<dbReference type="Proteomes" id="UP000006055">
    <property type="component" value="Chromosome"/>
</dbReference>
<proteinExistence type="predicted"/>
<evidence type="ECO:0000313" key="4">
    <source>
        <dbReference type="Proteomes" id="UP000006055"/>
    </source>
</evidence>
<evidence type="ECO:0000256" key="1">
    <source>
        <dbReference type="ARBA" id="ARBA00022729"/>
    </source>
</evidence>
<dbReference type="RefSeq" id="WP_014808958.1">
    <property type="nucleotide sequence ID" value="NC_018025.1"/>
</dbReference>
<dbReference type="eggNOG" id="COG2834">
    <property type="taxonomic scope" value="Bacteria"/>
</dbReference>
<sequence>MRGLIAGLALWLLFGQGIASAQDRPAAIDQIVGKLQEVYSHHCCFKARFDQLTVNTAMDLRDKFQGVMFVKKPGSISLEVDFPEPQKVVVKGKTYAIYFPQDGTSANGEIPPEMNVEQFFGFFTNIGNLGRNFTITFPPKALDKEENMYFLELTDAVNPSSTYRMVLGIDAAKFTVKRAIIYDALGNYNRFDLTDFTFLDSLPDSRFEISSAPLHKLPPAQGFYGNREKQ</sequence>
<accession>I4C2L4</accession>
<dbReference type="KEGG" id="dti:Desti_1091"/>
<dbReference type="EMBL" id="CP003360">
    <property type="protein sequence ID" value="AFM23805.1"/>
    <property type="molecule type" value="Genomic_DNA"/>
</dbReference>
<evidence type="ECO:0000256" key="2">
    <source>
        <dbReference type="SAM" id="SignalP"/>
    </source>
</evidence>
<dbReference type="STRING" id="706587.Desti_1091"/>
<dbReference type="OrthoDB" id="9785727at2"/>
<keyword evidence="1 2" id="KW-0732">Signal</keyword>
<keyword evidence="4" id="KW-1185">Reference proteome</keyword>
<reference evidence="4" key="1">
    <citation type="submission" date="2012-06" db="EMBL/GenBank/DDBJ databases">
        <title>Complete sequence of chromosome of Desulfomonile tiedjei DSM 6799.</title>
        <authorList>
            <person name="Lucas S."/>
            <person name="Copeland A."/>
            <person name="Lapidus A."/>
            <person name="Glavina del Rio T."/>
            <person name="Dalin E."/>
            <person name="Tice H."/>
            <person name="Bruce D."/>
            <person name="Goodwin L."/>
            <person name="Pitluck S."/>
            <person name="Peters L."/>
            <person name="Ovchinnikova G."/>
            <person name="Zeytun A."/>
            <person name="Lu M."/>
            <person name="Kyrpides N."/>
            <person name="Mavromatis K."/>
            <person name="Ivanova N."/>
            <person name="Brettin T."/>
            <person name="Detter J.C."/>
            <person name="Han C."/>
            <person name="Larimer F."/>
            <person name="Land M."/>
            <person name="Hauser L."/>
            <person name="Markowitz V."/>
            <person name="Cheng J.-F."/>
            <person name="Hugenholtz P."/>
            <person name="Woyke T."/>
            <person name="Wu D."/>
            <person name="Spring S."/>
            <person name="Schroeder M."/>
            <person name="Brambilla E."/>
            <person name="Klenk H.-P."/>
            <person name="Eisen J.A."/>
        </authorList>
    </citation>
    <scope>NUCLEOTIDE SEQUENCE [LARGE SCALE GENOMIC DNA]</scope>
    <source>
        <strain evidence="4">ATCC 49306 / DSM 6799 / DCB-1</strain>
    </source>
</reference>
<feature type="chain" id="PRO_5003687121" evidence="2">
    <location>
        <begin position="22"/>
        <end position="230"/>
    </location>
</feature>
<evidence type="ECO:0000313" key="3">
    <source>
        <dbReference type="EMBL" id="AFM23805.1"/>
    </source>
</evidence>
<dbReference type="CDD" id="cd16325">
    <property type="entry name" value="LolA"/>
    <property type="match status" value="1"/>
</dbReference>
<dbReference type="PANTHER" id="PTHR35869:SF1">
    <property type="entry name" value="OUTER-MEMBRANE LIPOPROTEIN CARRIER PROTEIN"/>
    <property type="match status" value="1"/>
</dbReference>
<dbReference type="InterPro" id="IPR029046">
    <property type="entry name" value="LolA/LolB/LppX"/>
</dbReference>
<organism evidence="3 4">
    <name type="scientific">Desulfomonile tiedjei (strain ATCC 49306 / DSM 6799 / DCB-1)</name>
    <dbReference type="NCBI Taxonomy" id="706587"/>
    <lineage>
        <taxon>Bacteria</taxon>
        <taxon>Pseudomonadati</taxon>
        <taxon>Thermodesulfobacteriota</taxon>
        <taxon>Desulfomonilia</taxon>
        <taxon>Desulfomonilales</taxon>
        <taxon>Desulfomonilaceae</taxon>
        <taxon>Desulfomonile</taxon>
    </lineage>
</organism>
<feature type="signal peptide" evidence="2">
    <location>
        <begin position="1"/>
        <end position="21"/>
    </location>
</feature>
<keyword evidence="3" id="KW-0449">Lipoprotein</keyword>
<gene>
    <name evidence="3" type="ordered locus">Desti_1091</name>
</gene>
<protein>
    <submittedName>
        <fullName evidence="3">Outer membrane lipoprotein-sorting protein</fullName>
    </submittedName>
</protein>
<dbReference type="AlphaFoldDB" id="I4C2L4"/>
<dbReference type="HOGENOM" id="CLU_1203256_0_0_7"/>
<dbReference type="InterPro" id="IPR004564">
    <property type="entry name" value="OM_lipoprot_carrier_LolA-like"/>
</dbReference>
<dbReference type="Gene3D" id="2.50.20.10">
    <property type="entry name" value="Lipoprotein localisation LolA/LolB/LppX"/>
    <property type="match status" value="1"/>
</dbReference>
<name>I4C2L4_DESTA</name>
<dbReference type="Pfam" id="PF03548">
    <property type="entry name" value="LolA"/>
    <property type="match status" value="1"/>
</dbReference>